<comment type="caution">
    <text evidence="3">The sequence shown here is derived from an EMBL/GenBank/DDBJ whole genome shotgun (WGS) entry which is preliminary data.</text>
</comment>
<reference evidence="4" key="1">
    <citation type="journal article" date="2022" name="J Environ Chem Eng">
        <title>Biodegradation of petroleum oil using a constructed nonpathogenic and heavy metal-tolerant bacterial consortium isolated from marine sponges.</title>
        <authorList>
            <person name="Dechsakulwatana C."/>
            <person name="Rungsihiranrut A."/>
            <person name="Muangchinda C."/>
            <person name="Ningthoujam R."/>
            <person name="Klankeo P."/>
            <person name="Pinyakong O."/>
        </authorList>
    </citation>
    <scope>NUCLEOTIDE SEQUENCE [LARGE SCALE GENOMIC DNA]</scope>
    <source>
        <strain evidence="4">MO2-4</strain>
    </source>
</reference>
<sequence>MTFVNMAMGILLGLLLALPWLGLAQELPWGVTALCVLSGFQLRLADRRWDRRGGALDWISHVRMAPARLLPWGAAVIIAFIARRPQDAQAIAFAALLSELLIYPACTVLLGRMTRGAAVILLVALIAVQGIATHDGIRYSLAFLTGVATCMTWLRGPDGDGRTSGLALVGFALSIFMPVMAPPLLTIAVPAASACAMLALATISTLRRRPVPWRTEGGDGARLRRGWPPLPSRPA</sequence>
<feature type="transmembrane region" description="Helical" evidence="2">
    <location>
        <begin position="163"/>
        <end position="181"/>
    </location>
</feature>
<evidence type="ECO:0000256" key="2">
    <source>
        <dbReference type="SAM" id="Phobius"/>
    </source>
</evidence>
<keyword evidence="4" id="KW-1185">Reference proteome</keyword>
<name>A0ABU3ZWZ4_9SPHN</name>
<gene>
    <name evidence="3" type="ORF">O0R41_10445</name>
</gene>
<accession>A0ABU3ZWZ4</accession>
<dbReference type="Proteomes" id="UP001185984">
    <property type="component" value="Unassembled WGS sequence"/>
</dbReference>
<evidence type="ECO:0000313" key="3">
    <source>
        <dbReference type="EMBL" id="MDV5824015.1"/>
    </source>
</evidence>
<organism evidence="3 4">
    <name type="scientific">Sphingobium naphthae</name>
    <dbReference type="NCBI Taxonomy" id="1886786"/>
    <lineage>
        <taxon>Bacteria</taxon>
        <taxon>Pseudomonadati</taxon>
        <taxon>Pseudomonadota</taxon>
        <taxon>Alphaproteobacteria</taxon>
        <taxon>Sphingomonadales</taxon>
        <taxon>Sphingomonadaceae</taxon>
        <taxon>Sphingobium</taxon>
    </lineage>
</organism>
<keyword evidence="2" id="KW-1133">Transmembrane helix</keyword>
<keyword evidence="2" id="KW-0812">Transmembrane</keyword>
<proteinExistence type="predicted"/>
<feature type="region of interest" description="Disordered" evidence="1">
    <location>
        <begin position="214"/>
        <end position="235"/>
    </location>
</feature>
<feature type="transmembrane region" description="Helical" evidence="2">
    <location>
        <begin position="90"/>
        <end position="110"/>
    </location>
</feature>
<evidence type="ECO:0000313" key="4">
    <source>
        <dbReference type="Proteomes" id="UP001185984"/>
    </source>
</evidence>
<feature type="transmembrane region" description="Helical" evidence="2">
    <location>
        <begin position="139"/>
        <end position="156"/>
    </location>
</feature>
<dbReference type="RefSeq" id="WP_317516838.1">
    <property type="nucleotide sequence ID" value="NZ_JAPTHD010000003.1"/>
</dbReference>
<dbReference type="EMBL" id="JAPTHD010000003">
    <property type="protein sequence ID" value="MDV5824015.1"/>
    <property type="molecule type" value="Genomic_DNA"/>
</dbReference>
<feature type="transmembrane region" description="Helical" evidence="2">
    <location>
        <begin position="187"/>
        <end position="206"/>
    </location>
</feature>
<feature type="transmembrane region" description="Helical" evidence="2">
    <location>
        <begin position="117"/>
        <end position="133"/>
    </location>
</feature>
<keyword evidence="2" id="KW-0472">Membrane</keyword>
<protein>
    <submittedName>
        <fullName evidence="3">Uncharacterized protein</fullName>
    </submittedName>
</protein>
<evidence type="ECO:0000256" key="1">
    <source>
        <dbReference type="SAM" id="MobiDB-lite"/>
    </source>
</evidence>